<comment type="caution">
    <text evidence="1">The sequence shown here is derived from an EMBL/GenBank/DDBJ whole genome shotgun (WGS) entry which is preliminary data.</text>
</comment>
<dbReference type="EMBL" id="JBHUFW010000012">
    <property type="protein sequence ID" value="MFD1864449.1"/>
    <property type="molecule type" value="Genomic_DNA"/>
</dbReference>
<organism evidence="1 2">
    <name type="scientific">Planococcus chinensis</name>
    <dbReference type="NCBI Taxonomy" id="272917"/>
    <lineage>
        <taxon>Bacteria</taxon>
        <taxon>Bacillati</taxon>
        <taxon>Bacillota</taxon>
        <taxon>Bacilli</taxon>
        <taxon>Bacillales</taxon>
        <taxon>Caryophanaceae</taxon>
        <taxon>Planococcus</taxon>
    </lineage>
</organism>
<proteinExistence type="predicted"/>
<dbReference type="Proteomes" id="UP001597273">
    <property type="component" value="Unassembled WGS sequence"/>
</dbReference>
<evidence type="ECO:0008006" key="3">
    <source>
        <dbReference type="Google" id="ProtNLM"/>
    </source>
</evidence>
<reference evidence="2" key="1">
    <citation type="journal article" date="2019" name="Int. J. Syst. Evol. Microbiol.">
        <title>The Global Catalogue of Microorganisms (GCM) 10K type strain sequencing project: providing services to taxonomists for standard genome sequencing and annotation.</title>
        <authorList>
            <consortium name="The Broad Institute Genomics Platform"/>
            <consortium name="The Broad Institute Genome Sequencing Center for Infectious Disease"/>
            <person name="Wu L."/>
            <person name="Ma J."/>
        </authorList>
    </citation>
    <scope>NUCLEOTIDE SEQUENCE [LARGE SCALE GENOMIC DNA]</scope>
    <source>
        <strain evidence="2">CGMCC 1.15475</strain>
    </source>
</reference>
<accession>A0ABW4QLI3</accession>
<name>A0ABW4QLI3_9BACL</name>
<evidence type="ECO:0000313" key="2">
    <source>
        <dbReference type="Proteomes" id="UP001597273"/>
    </source>
</evidence>
<gene>
    <name evidence="1" type="ORF">ACFSDB_16220</name>
</gene>
<dbReference type="RefSeq" id="WP_204892776.1">
    <property type="nucleotide sequence ID" value="NZ_JBHUFW010000012.1"/>
</dbReference>
<keyword evidence="2" id="KW-1185">Reference proteome</keyword>
<protein>
    <recommendedName>
        <fullName evidence="3">Alpha-amylase</fullName>
    </recommendedName>
</protein>
<sequence length="109" mass="12110">MNRKKLWVLAAVLGAAALIALLLMPRENVPSPDSRVILEHTHRAYIAPSCFEVSDATNFIEDGTLKGAEEIGYPPINECTEKAFEGNNDSFAVDFLKELGFIQKESIDW</sequence>
<evidence type="ECO:0000313" key="1">
    <source>
        <dbReference type="EMBL" id="MFD1864449.1"/>
    </source>
</evidence>